<dbReference type="AlphaFoldDB" id="A0A9N7MJA7"/>
<dbReference type="PANTHER" id="PTHR33676">
    <property type="entry name" value="COLD REGULATED PROTEIN 27"/>
    <property type="match status" value="1"/>
</dbReference>
<accession>A0A9N7MJA7</accession>
<comment type="caution">
    <text evidence="2">The sequence shown here is derived from an EMBL/GenBank/DDBJ whole genome shotgun (WGS) entry which is preliminary data.</text>
</comment>
<organism evidence="2 3">
    <name type="scientific">Striga hermonthica</name>
    <name type="common">Purple witchweed</name>
    <name type="synonym">Buchnera hermonthica</name>
    <dbReference type="NCBI Taxonomy" id="68872"/>
    <lineage>
        <taxon>Eukaryota</taxon>
        <taxon>Viridiplantae</taxon>
        <taxon>Streptophyta</taxon>
        <taxon>Embryophyta</taxon>
        <taxon>Tracheophyta</taxon>
        <taxon>Spermatophyta</taxon>
        <taxon>Magnoliopsida</taxon>
        <taxon>eudicotyledons</taxon>
        <taxon>Gunneridae</taxon>
        <taxon>Pentapetalae</taxon>
        <taxon>asterids</taxon>
        <taxon>lamiids</taxon>
        <taxon>Lamiales</taxon>
        <taxon>Orobanchaceae</taxon>
        <taxon>Buchnereae</taxon>
        <taxon>Striga</taxon>
    </lineage>
</organism>
<evidence type="ECO:0000256" key="1">
    <source>
        <dbReference type="SAM" id="MobiDB-lite"/>
    </source>
</evidence>
<keyword evidence="3" id="KW-1185">Reference proteome</keyword>
<dbReference type="GO" id="GO:0009409">
    <property type="term" value="P:response to cold"/>
    <property type="evidence" value="ECO:0007669"/>
    <property type="project" value="InterPro"/>
</dbReference>
<protein>
    <submittedName>
        <fullName evidence="2">Uncharacterized protein</fullName>
    </submittedName>
</protein>
<dbReference type="EMBL" id="CACSLK010001140">
    <property type="protein sequence ID" value="CAA0807528.1"/>
    <property type="molecule type" value="Genomic_DNA"/>
</dbReference>
<dbReference type="InterPro" id="IPR044678">
    <property type="entry name" value="COR27/28"/>
</dbReference>
<name>A0A9N7MJA7_STRHE</name>
<dbReference type="Proteomes" id="UP001153555">
    <property type="component" value="Unassembled WGS sequence"/>
</dbReference>
<sequence length="217" mass="24173">MEGGLRPETPHRPPPQEADVGCDGELNRSRSDASSLSGENCRAVVRISSDTTPVDGTAWTNEKHNLYLHHLELSFVKQLHYSKALEAQCSDQNQGDSNISHKWLTHVKNAPEQFKVLQKGCWQKINHVKGEPLSGSSPADLLTSLKSKQVYNFKHMRNNFCLPSAKMADSLEGWTALKHVEGTKSHRLMTFSQECSSSDPYLGDLFDLQKGDLAQPC</sequence>
<dbReference type="GO" id="GO:0042752">
    <property type="term" value="P:regulation of circadian rhythm"/>
    <property type="evidence" value="ECO:0007669"/>
    <property type="project" value="InterPro"/>
</dbReference>
<dbReference type="PANTHER" id="PTHR33676:SF14">
    <property type="match status" value="1"/>
</dbReference>
<gene>
    <name evidence="2" type="ORF">SHERM_10246</name>
</gene>
<feature type="region of interest" description="Disordered" evidence="1">
    <location>
        <begin position="1"/>
        <end position="35"/>
    </location>
</feature>
<proteinExistence type="predicted"/>
<reference evidence="2" key="1">
    <citation type="submission" date="2019-12" db="EMBL/GenBank/DDBJ databases">
        <authorList>
            <person name="Scholes J."/>
        </authorList>
    </citation>
    <scope>NUCLEOTIDE SEQUENCE</scope>
</reference>
<dbReference type="OrthoDB" id="1104553at2759"/>
<evidence type="ECO:0000313" key="2">
    <source>
        <dbReference type="EMBL" id="CAA0807528.1"/>
    </source>
</evidence>
<evidence type="ECO:0000313" key="3">
    <source>
        <dbReference type="Proteomes" id="UP001153555"/>
    </source>
</evidence>